<accession>A0A176TC17</accession>
<evidence type="ECO:0008006" key="3">
    <source>
        <dbReference type="Google" id="ProtNLM"/>
    </source>
</evidence>
<reference evidence="1 2" key="1">
    <citation type="submission" date="2016-02" db="EMBL/GenBank/DDBJ databases">
        <title>Draft genome sequence of Polaribacter atrinae KACC17473.</title>
        <authorList>
            <person name="Shin S.-K."/>
            <person name="Yi H."/>
        </authorList>
    </citation>
    <scope>NUCLEOTIDE SEQUENCE [LARGE SCALE GENOMIC DNA]</scope>
    <source>
        <strain evidence="1 2">KACC 17473</strain>
    </source>
</reference>
<dbReference type="EMBL" id="LVWE01000028">
    <property type="protein sequence ID" value="OAD45422.1"/>
    <property type="molecule type" value="Genomic_DNA"/>
</dbReference>
<protein>
    <recommendedName>
        <fullName evidence="3">Twin-arginine translocation pathway signal protein</fullName>
    </recommendedName>
</protein>
<dbReference type="OrthoDB" id="6385145at2"/>
<evidence type="ECO:0000313" key="1">
    <source>
        <dbReference type="EMBL" id="OAD45422.1"/>
    </source>
</evidence>
<organism evidence="1 2">
    <name type="scientific">Polaribacter atrinae</name>
    <dbReference type="NCBI Taxonomy" id="1333662"/>
    <lineage>
        <taxon>Bacteria</taxon>
        <taxon>Pseudomonadati</taxon>
        <taxon>Bacteroidota</taxon>
        <taxon>Flavobacteriia</taxon>
        <taxon>Flavobacteriales</taxon>
        <taxon>Flavobacteriaceae</taxon>
    </lineage>
</organism>
<proteinExistence type="predicted"/>
<dbReference type="STRING" id="1333662.LPB303_06625"/>
<dbReference type="RefSeq" id="WP_068449059.1">
    <property type="nucleotide sequence ID" value="NZ_CP150660.1"/>
</dbReference>
<name>A0A176TC17_9FLAO</name>
<dbReference type="Proteomes" id="UP000076923">
    <property type="component" value="Unassembled WGS sequence"/>
</dbReference>
<evidence type="ECO:0000313" key="2">
    <source>
        <dbReference type="Proteomes" id="UP000076923"/>
    </source>
</evidence>
<comment type="caution">
    <text evidence="1">The sequence shown here is derived from an EMBL/GenBank/DDBJ whole genome shotgun (WGS) entry which is preliminary data.</text>
</comment>
<sequence length="178" mass="20747">MDRRNALKNMSLAIGGFVITPSILSVFASCTTSSVDVNYLFLSKEQSFVIDHLVDVILPIFNANINHTAFIDKMLYHTVSKENQQIFKAGYLEFEKNYQSLLNKEVLKANESDIQTVVEEYFSISKQEEEAIFNLLEKDFSLLDENQKLEYLNYYFLTNVRYYCLLGYCTSEYYQKPI</sequence>
<keyword evidence="2" id="KW-1185">Reference proteome</keyword>
<dbReference type="AlphaFoldDB" id="A0A176TC17"/>
<dbReference type="InterPro" id="IPR027056">
    <property type="entry name" value="Gluconate_2DH_su3"/>
</dbReference>
<dbReference type="PROSITE" id="PS51257">
    <property type="entry name" value="PROKAR_LIPOPROTEIN"/>
    <property type="match status" value="1"/>
</dbReference>
<gene>
    <name evidence="1" type="ORF">LPB303_06625</name>
</gene>
<dbReference type="Pfam" id="PF13618">
    <property type="entry name" value="Gluconate_2-dh3"/>
    <property type="match status" value="1"/>
</dbReference>